<protein>
    <submittedName>
        <fullName evidence="1">Uncharacterized protein</fullName>
    </submittedName>
</protein>
<evidence type="ECO:0000313" key="2">
    <source>
        <dbReference type="Proteomes" id="UP001627154"/>
    </source>
</evidence>
<evidence type="ECO:0000313" key="1">
    <source>
        <dbReference type="EMBL" id="KAL3386949.1"/>
    </source>
</evidence>
<gene>
    <name evidence="1" type="ORF">TKK_017719</name>
</gene>
<name>A0ABD2W2J1_9HYME</name>
<comment type="caution">
    <text evidence="1">The sequence shown here is derived from an EMBL/GenBank/DDBJ whole genome shotgun (WGS) entry which is preliminary data.</text>
</comment>
<dbReference type="Proteomes" id="UP001627154">
    <property type="component" value="Unassembled WGS sequence"/>
</dbReference>
<proteinExistence type="predicted"/>
<organism evidence="1 2">
    <name type="scientific">Trichogramma kaykai</name>
    <dbReference type="NCBI Taxonomy" id="54128"/>
    <lineage>
        <taxon>Eukaryota</taxon>
        <taxon>Metazoa</taxon>
        <taxon>Ecdysozoa</taxon>
        <taxon>Arthropoda</taxon>
        <taxon>Hexapoda</taxon>
        <taxon>Insecta</taxon>
        <taxon>Pterygota</taxon>
        <taxon>Neoptera</taxon>
        <taxon>Endopterygota</taxon>
        <taxon>Hymenoptera</taxon>
        <taxon>Apocrita</taxon>
        <taxon>Proctotrupomorpha</taxon>
        <taxon>Chalcidoidea</taxon>
        <taxon>Trichogrammatidae</taxon>
        <taxon>Trichogramma</taxon>
    </lineage>
</organism>
<dbReference type="EMBL" id="JBJJXI010000142">
    <property type="protein sequence ID" value="KAL3386949.1"/>
    <property type="molecule type" value="Genomic_DNA"/>
</dbReference>
<accession>A0ABD2W2J1</accession>
<reference evidence="1 2" key="1">
    <citation type="journal article" date="2024" name="bioRxiv">
        <title>A reference genome for Trichogramma kaykai: A tiny desert-dwelling parasitoid wasp with competing sex-ratio distorters.</title>
        <authorList>
            <person name="Culotta J."/>
            <person name="Lindsey A.R."/>
        </authorList>
    </citation>
    <scope>NUCLEOTIDE SEQUENCE [LARGE SCALE GENOMIC DNA]</scope>
    <source>
        <strain evidence="1 2">KSX58</strain>
    </source>
</reference>
<keyword evidence="2" id="KW-1185">Reference proteome</keyword>
<dbReference type="AlphaFoldDB" id="A0ABD2W2J1"/>
<sequence>MCRDVTVQFSAEVHNKISSSVPSSPCDKGEWSYLNGLRSADPTFGLPRHIDNLIGADVYPSIIEPNIIHGGSGFSAGW</sequence>